<gene>
    <name evidence="5" type="ORF">JT362_08885</name>
</gene>
<feature type="transmembrane region" description="Helical" evidence="3">
    <location>
        <begin position="90"/>
        <end position="108"/>
    </location>
</feature>
<reference evidence="5 6" key="1">
    <citation type="submission" date="2021-02" db="EMBL/GenBank/DDBJ databases">
        <title>Actinophytocola xerophila sp. nov., isolated from soil of cotton cropping field.</title>
        <authorList>
            <person name="Huang R."/>
            <person name="Chen X."/>
            <person name="Ge X."/>
            <person name="Liu W."/>
        </authorList>
    </citation>
    <scope>NUCLEOTIDE SEQUENCE [LARGE SCALE GENOMIC DNA]</scope>
    <source>
        <strain evidence="5 6">S1-96</strain>
    </source>
</reference>
<evidence type="ECO:0000313" key="5">
    <source>
        <dbReference type="EMBL" id="MCT2583227.1"/>
    </source>
</evidence>
<keyword evidence="6" id="KW-1185">Reference proteome</keyword>
<evidence type="ECO:0000256" key="3">
    <source>
        <dbReference type="SAM" id="Phobius"/>
    </source>
</evidence>
<accession>A0ABT2J5U1</accession>
<dbReference type="PANTHER" id="PTHR30487:SF0">
    <property type="entry name" value="PREPILIN LEADER PEPTIDASE_N-METHYLTRANSFERASE-RELATED"/>
    <property type="match status" value="1"/>
</dbReference>
<feature type="domain" description="Prepilin type IV endopeptidase peptidase" evidence="4">
    <location>
        <begin position="67"/>
        <end position="174"/>
    </location>
</feature>
<keyword evidence="3" id="KW-1133">Transmembrane helix</keyword>
<feature type="transmembrane region" description="Helical" evidence="3">
    <location>
        <begin position="30"/>
        <end position="49"/>
    </location>
</feature>
<dbReference type="Gene3D" id="1.20.120.1220">
    <property type="match status" value="1"/>
</dbReference>
<keyword evidence="3" id="KW-0812">Transmembrane</keyword>
<evidence type="ECO:0000313" key="6">
    <source>
        <dbReference type="Proteomes" id="UP001156441"/>
    </source>
</evidence>
<dbReference type="Proteomes" id="UP001156441">
    <property type="component" value="Unassembled WGS sequence"/>
</dbReference>
<organism evidence="5 6">
    <name type="scientific">Actinophytocola gossypii</name>
    <dbReference type="NCBI Taxonomy" id="2812003"/>
    <lineage>
        <taxon>Bacteria</taxon>
        <taxon>Bacillati</taxon>
        <taxon>Actinomycetota</taxon>
        <taxon>Actinomycetes</taxon>
        <taxon>Pseudonocardiales</taxon>
        <taxon>Pseudonocardiaceae</taxon>
    </lineage>
</organism>
<evidence type="ECO:0000259" key="4">
    <source>
        <dbReference type="Pfam" id="PF01478"/>
    </source>
</evidence>
<dbReference type="InterPro" id="IPR000045">
    <property type="entry name" value="Prepilin_IV_endopep_pep"/>
</dbReference>
<evidence type="ECO:0000256" key="2">
    <source>
        <dbReference type="RuleBase" id="RU003793"/>
    </source>
</evidence>
<proteinExistence type="inferred from homology"/>
<protein>
    <submittedName>
        <fullName evidence="5">Prepilin peptidase</fullName>
    </submittedName>
</protein>
<name>A0ABT2J5U1_9PSEU</name>
<dbReference type="EMBL" id="JAFFZE010000009">
    <property type="protein sequence ID" value="MCT2583227.1"/>
    <property type="molecule type" value="Genomic_DNA"/>
</dbReference>
<sequence length="213" mass="21816">MQFLTTALLALAGVLAGVAGRHLLARLRRGAVVHSGWLAAGVGVLWAVLGWRVSTGAIPSWWLPVPLVLTWFAVLLTATDLRHRRLPDALTLPAYAMVGVAAVVASLAGGGSRVVTSAFAGAVAYCVLHALVHLANPSALGAGDVKLSGSVGAVLGAVGWPAMMLGSVLAAVLTLVVRVMARHRWRDGVPYGPGTLAATSLIALFPGTALEAR</sequence>
<feature type="transmembrane region" description="Helical" evidence="3">
    <location>
        <begin position="61"/>
        <end position="78"/>
    </location>
</feature>
<keyword evidence="3" id="KW-0472">Membrane</keyword>
<dbReference type="PANTHER" id="PTHR30487">
    <property type="entry name" value="TYPE 4 PREPILIN-LIKE PROTEINS LEADER PEPTIDE-PROCESSING ENZYME"/>
    <property type="match status" value="1"/>
</dbReference>
<comment type="similarity">
    <text evidence="1 2">Belongs to the peptidase A24 family.</text>
</comment>
<feature type="transmembrane region" description="Helical" evidence="3">
    <location>
        <begin position="154"/>
        <end position="177"/>
    </location>
</feature>
<dbReference type="InterPro" id="IPR050882">
    <property type="entry name" value="Prepilin_peptidase/N-MTase"/>
</dbReference>
<comment type="caution">
    <text evidence="5">The sequence shown here is derived from an EMBL/GenBank/DDBJ whole genome shotgun (WGS) entry which is preliminary data.</text>
</comment>
<evidence type="ECO:0000256" key="1">
    <source>
        <dbReference type="ARBA" id="ARBA00005801"/>
    </source>
</evidence>
<dbReference type="Pfam" id="PF01478">
    <property type="entry name" value="Peptidase_A24"/>
    <property type="match status" value="1"/>
</dbReference>
<dbReference type="InterPro" id="IPR014032">
    <property type="entry name" value="Peptidase_A24A_bac"/>
</dbReference>
<dbReference type="PRINTS" id="PR00864">
    <property type="entry name" value="PREPILNPTASE"/>
</dbReference>